<comment type="subcellular location">
    <subcellularLocation>
        <location evidence="1">Cell membrane</location>
        <topology evidence="1">Single-pass type II membrane protein</topology>
    </subcellularLocation>
    <subcellularLocation>
        <location evidence="3">Endoplasmic reticulum membrane</location>
        <topology evidence="3">Single-pass type II membrane protein</topology>
    </subcellularLocation>
    <subcellularLocation>
        <location evidence="2">Secreted</location>
        <location evidence="2">Extracellular exosome</location>
    </subcellularLocation>
</comment>
<keyword evidence="11 12" id="KW-0472">Membrane</keyword>
<keyword evidence="13" id="KW-1185">Reference proteome</keyword>
<dbReference type="Proteomes" id="UP000694865">
    <property type="component" value="Unplaced"/>
</dbReference>
<evidence type="ECO:0000256" key="4">
    <source>
        <dbReference type="ARBA" id="ARBA00011024"/>
    </source>
</evidence>
<evidence type="ECO:0000256" key="10">
    <source>
        <dbReference type="ARBA" id="ARBA00022989"/>
    </source>
</evidence>
<dbReference type="RefSeq" id="XP_006814880.1">
    <property type="nucleotide sequence ID" value="XM_006814817.1"/>
</dbReference>
<organism evidence="13 14">
    <name type="scientific">Saccoglossus kowalevskii</name>
    <name type="common">Acorn worm</name>
    <dbReference type="NCBI Taxonomy" id="10224"/>
    <lineage>
        <taxon>Eukaryota</taxon>
        <taxon>Metazoa</taxon>
        <taxon>Hemichordata</taxon>
        <taxon>Enteropneusta</taxon>
        <taxon>Harrimaniidae</taxon>
        <taxon>Saccoglossus</taxon>
    </lineage>
</organism>
<dbReference type="PANTHER" id="PTHR32510">
    <property type="entry name" value="TRANSMEMBRANE PROTEIN 98"/>
    <property type="match status" value="1"/>
</dbReference>
<evidence type="ECO:0000313" key="13">
    <source>
        <dbReference type="Proteomes" id="UP000694865"/>
    </source>
</evidence>
<keyword evidence="6" id="KW-1003">Cell membrane</keyword>
<sequence length="142" mass="15940">MDVVVAIAIVVLGIIFIGSLVALVLVCRHRYCRRINFSQLKDDDSRHNVTLVRASESNVTLEELGVELSDVNFTNPTLDEILQDENWIDDATGLMPHCIEILKTCKHLTERLVAITMGNATNVKTPDYLQEIVVVAKRINPR</sequence>
<dbReference type="PANTHER" id="PTHR32510:SF3">
    <property type="entry name" value="TRANSMEMBRANE PROTEIN 98"/>
    <property type="match status" value="1"/>
</dbReference>
<evidence type="ECO:0000256" key="3">
    <source>
        <dbReference type="ARBA" id="ARBA00004648"/>
    </source>
</evidence>
<keyword evidence="8 12" id="KW-0812">Transmembrane</keyword>
<accession>A0ABM0M4D9</accession>
<evidence type="ECO:0000256" key="6">
    <source>
        <dbReference type="ARBA" id="ARBA00022475"/>
    </source>
</evidence>
<gene>
    <name evidence="14" type="primary">LOC102807828</name>
</gene>
<proteinExistence type="inferred from homology"/>
<evidence type="ECO:0000256" key="2">
    <source>
        <dbReference type="ARBA" id="ARBA00004550"/>
    </source>
</evidence>
<evidence type="ECO:0000256" key="11">
    <source>
        <dbReference type="ARBA" id="ARBA00023136"/>
    </source>
</evidence>
<dbReference type="InterPro" id="IPR029668">
    <property type="entry name" value="TMEM98"/>
</dbReference>
<dbReference type="Gene3D" id="1.20.1410.10">
    <property type="entry name" value="I/LWEQ domain"/>
    <property type="match status" value="1"/>
</dbReference>
<keyword evidence="10 12" id="KW-1133">Transmembrane helix</keyword>
<protein>
    <recommendedName>
        <fullName evidence="5">Transmembrane protein 98</fullName>
    </recommendedName>
</protein>
<reference evidence="14" key="1">
    <citation type="submission" date="2025-08" db="UniProtKB">
        <authorList>
            <consortium name="RefSeq"/>
        </authorList>
    </citation>
    <scope>IDENTIFICATION</scope>
    <source>
        <tissue evidence="14">Testes</tissue>
    </source>
</reference>
<name>A0ABM0M4D9_SACKO</name>
<evidence type="ECO:0000313" key="14">
    <source>
        <dbReference type="RefSeq" id="XP_006814880.1"/>
    </source>
</evidence>
<keyword evidence="7" id="KW-0964">Secreted</keyword>
<comment type="similarity">
    <text evidence="4">Belongs to the TMEM98 family.</text>
</comment>
<evidence type="ECO:0000256" key="7">
    <source>
        <dbReference type="ARBA" id="ARBA00022525"/>
    </source>
</evidence>
<evidence type="ECO:0000256" key="8">
    <source>
        <dbReference type="ARBA" id="ARBA00022692"/>
    </source>
</evidence>
<evidence type="ECO:0000256" key="5">
    <source>
        <dbReference type="ARBA" id="ARBA00014380"/>
    </source>
</evidence>
<evidence type="ECO:0000256" key="12">
    <source>
        <dbReference type="SAM" id="Phobius"/>
    </source>
</evidence>
<evidence type="ECO:0000256" key="1">
    <source>
        <dbReference type="ARBA" id="ARBA00004401"/>
    </source>
</evidence>
<dbReference type="GeneID" id="102807828"/>
<keyword evidence="9" id="KW-0256">Endoplasmic reticulum</keyword>
<feature type="transmembrane region" description="Helical" evidence="12">
    <location>
        <begin position="6"/>
        <end position="27"/>
    </location>
</feature>
<evidence type="ECO:0000256" key="9">
    <source>
        <dbReference type="ARBA" id="ARBA00022824"/>
    </source>
</evidence>